<name>A0A8C3H820_CHRPI</name>
<dbReference type="Proteomes" id="UP000694380">
    <property type="component" value="Unplaced"/>
</dbReference>
<dbReference type="GO" id="GO:0005201">
    <property type="term" value="F:extracellular matrix structural constituent"/>
    <property type="evidence" value="ECO:0007669"/>
    <property type="project" value="InterPro"/>
</dbReference>
<protein>
    <recommendedName>
        <fullName evidence="4">Fibrillar collagen NC1 domain-containing protein</fullName>
    </recommendedName>
</protein>
<dbReference type="SMART" id="SM00038">
    <property type="entry name" value="COLFI"/>
    <property type="match status" value="1"/>
</dbReference>
<proteinExistence type="predicted"/>
<dbReference type="AlphaFoldDB" id="A0A8C3H820"/>
<keyword evidence="3" id="KW-0176">Collagen</keyword>
<dbReference type="GO" id="GO:0005576">
    <property type="term" value="C:extracellular region"/>
    <property type="evidence" value="ECO:0007669"/>
    <property type="project" value="UniProtKB-SubCell"/>
</dbReference>
<dbReference type="GO" id="GO:0005581">
    <property type="term" value="C:collagen trimer"/>
    <property type="evidence" value="ECO:0007669"/>
    <property type="project" value="UniProtKB-KW"/>
</dbReference>
<reference evidence="5" key="2">
    <citation type="submission" date="2025-09" db="UniProtKB">
        <authorList>
            <consortium name="Ensembl"/>
        </authorList>
    </citation>
    <scope>IDENTIFICATION</scope>
</reference>
<reference evidence="5" key="1">
    <citation type="submission" date="2025-08" db="UniProtKB">
        <authorList>
            <consortium name="Ensembl"/>
        </authorList>
    </citation>
    <scope>IDENTIFICATION</scope>
</reference>
<dbReference type="Gene3D" id="2.60.120.1000">
    <property type="match status" value="2"/>
</dbReference>
<sequence length="179" mass="20070">MGNADRFTHPFFLIAACSLSSGTYWIDPNLGCSSDTIQVTCNFTKGGQTCLSPITASKLEFNIGRVQMNFLHLLSSEVVQHITIHCLNMSVWREGSTEKPSEKAVRFKAWNGQIFEAEGPFKPKVATDDCKIQDGHWHKTVLTFRTQDPNQLPIINIYNLPPSEPGKQYHLEVGPVCFL</sequence>
<keyword evidence="6" id="KW-1185">Reference proteome</keyword>
<dbReference type="InterPro" id="IPR000885">
    <property type="entry name" value="Fib_collagen_C"/>
</dbReference>
<evidence type="ECO:0000313" key="6">
    <source>
        <dbReference type="Proteomes" id="UP000694380"/>
    </source>
</evidence>
<dbReference type="Pfam" id="PF01410">
    <property type="entry name" value="COLFI"/>
    <property type="match status" value="2"/>
</dbReference>
<evidence type="ECO:0000256" key="1">
    <source>
        <dbReference type="ARBA" id="ARBA00004613"/>
    </source>
</evidence>
<accession>A0A8C3H820</accession>
<comment type="subcellular location">
    <subcellularLocation>
        <location evidence="1">Secreted</location>
    </subcellularLocation>
</comment>
<evidence type="ECO:0000256" key="3">
    <source>
        <dbReference type="ARBA" id="ARBA00023119"/>
    </source>
</evidence>
<organism evidence="5 6">
    <name type="scientific">Chrysemys picta bellii</name>
    <name type="common">Western painted turtle</name>
    <name type="synonym">Emys bellii</name>
    <dbReference type="NCBI Taxonomy" id="8478"/>
    <lineage>
        <taxon>Eukaryota</taxon>
        <taxon>Metazoa</taxon>
        <taxon>Chordata</taxon>
        <taxon>Craniata</taxon>
        <taxon>Vertebrata</taxon>
        <taxon>Euteleostomi</taxon>
        <taxon>Archelosauria</taxon>
        <taxon>Testudinata</taxon>
        <taxon>Testudines</taxon>
        <taxon>Cryptodira</taxon>
        <taxon>Durocryptodira</taxon>
        <taxon>Testudinoidea</taxon>
        <taxon>Emydidae</taxon>
        <taxon>Chrysemys</taxon>
    </lineage>
</organism>
<evidence type="ECO:0000313" key="5">
    <source>
        <dbReference type="Ensembl" id="ENSCPBP00000007724.1"/>
    </source>
</evidence>
<dbReference type="PROSITE" id="PS51461">
    <property type="entry name" value="NC1_FIB"/>
    <property type="match status" value="1"/>
</dbReference>
<dbReference type="FunFam" id="2.60.120.1000:FF:000006">
    <property type="entry name" value="collagen alpha-1(XXVII) chain isoform X1"/>
    <property type="match status" value="1"/>
</dbReference>
<feature type="domain" description="Fibrillar collagen NC1" evidence="4">
    <location>
        <begin position="1"/>
        <end position="179"/>
    </location>
</feature>
<dbReference type="PROSITE" id="PS51257">
    <property type="entry name" value="PROKAR_LIPOPROTEIN"/>
    <property type="match status" value="1"/>
</dbReference>
<dbReference type="Ensembl" id="ENSCPBT00000009315.1">
    <property type="protein sequence ID" value="ENSCPBP00000007724.1"/>
    <property type="gene ID" value="ENSCPBG00000006079.1"/>
</dbReference>
<dbReference type="OMA" id="GRWHQTN"/>
<keyword evidence="2" id="KW-0964">Secreted</keyword>
<dbReference type="GeneTree" id="ENSGT00940000162727"/>
<evidence type="ECO:0000259" key="4">
    <source>
        <dbReference type="PROSITE" id="PS51461"/>
    </source>
</evidence>
<evidence type="ECO:0000256" key="2">
    <source>
        <dbReference type="ARBA" id="ARBA00022525"/>
    </source>
</evidence>